<reference evidence="1 2" key="1">
    <citation type="submission" date="2023-11" db="EMBL/GenBank/DDBJ databases">
        <title>Paucibacter sp. nov., isolated from fresh soil in Korea.</title>
        <authorList>
            <person name="Le N.T.T."/>
        </authorList>
    </citation>
    <scope>NUCLEOTIDE SEQUENCE [LARGE SCALE GENOMIC DNA]</scope>
    <source>
        <strain evidence="1 2">R3-3</strain>
    </source>
</reference>
<name>A0ABU5DEA0_9BURK</name>
<dbReference type="InterPro" id="IPR022265">
    <property type="entry name" value="CHP03790"/>
</dbReference>
<comment type="caution">
    <text evidence="1">The sequence shown here is derived from an EMBL/GenBank/DDBJ whole genome shotgun (WGS) entry which is preliminary data.</text>
</comment>
<dbReference type="RefSeq" id="WP_320421364.1">
    <property type="nucleotide sequence ID" value="NZ_JAXCLA010000001.1"/>
</dbReference>
<accession>A0ABU5DEA0</accession>
<dbReference type="EMBL" id="JAXCLA010000001">
    <property type="protein sequence ID" value="MDY0743472.1"/>
    <property type="molecule type" value="Genomic_DNA"/>
</dbReference>
<evidence type="ECO:0000313" key="1">
    <source>
        <dbReference type="EMBL" id="MDY0743472.1"/>
    </source>
</evidence>
<gene>
    <name evidence="1" type="ORF">SNE35_03105</name>
</gene>
<organism evidence="1 2">
    <name type="scientific">Roseateles agri</name>
    <dbReference type="NCBI Taxonomy" id="3098619"/>
    <lineage>
        <taxon>Bacteria</taxon>
        <taxon>Pseudomonadati</taxon>
        <taxon>Pseudomonadota</taxon>
        <taxon>Betaproteobacteria</taxon>
        <taxon>Burkholderiales</taxon>
        <taxon>Sphaerotilaceae</taxon>
        <taxon>Roseateles</taxon>
    </lineage>
</organism>
<dbReference type="PROSITE" id="PS51257">
    <property type="entry name" value="PROKAR_LIPOPROTEIN"/>
    <property type="match status" value="1"/>
</dbReference>
<sequence length="469" mass="48970">MHQPRPHSRLQRHANRLPVLACLLLVACGGGGGGSSSAPPVDGTPSTPLSTLTLALPAHGIGPSQLAVIVAAGDATSEAIATSYQQKRGIPAANIIRVTLPSTTDSITSANFATLKANIDAQLPAGIQATLLTWSAPSRVAGPTCSMSITSAMAFGYQSGYCSTTGGTTTGSLYFDSESQAPASELANLRPSMMLGRSTLDTANLLIERGVAADGSAPAGTGWLVRTSDVNRNVRYPDFVPLPALWADTLTLNYVDNSTGSAANNVISGKTDVLFYFTGLPTVSSLTTNTYRPGAVGDALTSSAGTLPTGNGQTPVTAWLDAGLTASYGTVEEPYNITDKFPEASVLIDQYWRGATLIEAYWKSVKTPGEGLFVGEPLARPWPDTPSFTISGDNYLITSRAFRPGSRYALEYRTSSTGSWINLASFTAASRARVQTFTAPRPPATATQIRWTGPCATNSAQTCQLAASS</sequence>
<evidence type="ECO:0000313" key="2">
    <source>
        <dbReference type="Proteomes" id="UP001285263"/>
    </source>
</evidence>
<dbReference type="Proteomes" id="UP001285263">
    <property type="component" value="Unassembled WGS sequence"/>
</dbReference>
<proteinExistence type="predicted"/>
<dbReference type="NCBIfam" id="TIGR03790">
    <property type="entry name" value="TIGR03790 family protein"/>
    <property type="match status" value="1"/>
</dbReference>
<protein>
    <submittedName>
        <fullName evidence="1">TIGR03790 family protein</fullName>
    </submittedName>
</protein>
<keyword evidence="2" id="KW-1185">Reference proteome</keyword>